<dbReference type="InterPro" id="IPR006108">
    <property type="entry name" value="3HC_DH_C"/>
</dbReference>
<proteinExistence type="predicted"/>
<dbReference type="Proteomes" id="UP001056291">
    <property type="component" value="Chromosome"/>
</dbReference>
<protein>
    <submittedName>
        <fullName evidence="10">3-hydroxyacyl-CoA dehydrogenase NAD-binding domain-containing protein</fullName>
    </submittedName>
</protein>
<dbReference type="InterPro" id="IPR001753">
    <property type="entry name" value="Enoyl-CoA_hydra/iso"/>
</dbReference>
<evidence type="ECO:0000256" key="7">
    <source>
        <dbReference type="ARBA" id="ARBA00049556"/>
    </source>
</evidence>
<evidence type="ECO:0000313" key="10">
    <source>
        <dbReference type="EMBL" id="USG62215.1"/>
    </source>
</evidence>
<evidence type="ECO:0000256" key="2">
    <source>
        <dbReference type="ARBA" id="ARBA00022832"/>
    </source>
</evidence>
<organism evidence="10 11">
    <name type="scientific">Sneathiella marina</name>
    <dbReference type="NCBI Taxonomy" id="2950108"/>
    <lineage>
        <taxon>Bacteria</taxon>
        <taxon>Pseudomonadati</taxon>
        <taxon>Pseudomonadota</taxon>
        <taxon>Alphaproteobacteria</taxon>
        <taxon>Sneathiellales</taxon>
        <taxon>Sneathiellaceae</taxon>
        <taxon>Sneathiella</taxon>
    </lineage>
</organism>
<dbReference type="InterPro" id="IPR036291">
    <property type="entry name" value="NAD(P)-bd_dom_sf"/>
</dbReference>
<name>A0ABY4W8Y2_9PROT</name>
<evidence type="ECO:0000259" key="9">
    <source>
        <dbReference type="Pfam" id="PF02737"/>
    </source>
</evidence>
<dbReference type="PANTHER" id="PTHR48075:SF7">
    <property type="entry name" value="3-HYDROXYACYL-COA DEHYDROGENASE-RELATED"/>
    <property type="match status" value="1"/>
</dbReference>
<evidence type="ECO:0000256" key="5">
    <source>
        <dbReference type="ARBA" id="ARBA00023027"/>
    </source>
</evidence>
<keyword evidence="5" id="KW-0520">NAD</keyword>
<dbReference type="EMBL" id="CP098747">
    <property type="protein sequence ID" value="USG62215.1"/>
    <property type="molecule type" value="Genomic_DNA"/>
</dbReference>
<dbReference type="SUPFAM" id="SSF51735">
    <property type="entry name" value="NAD(P)-binding Rossmann-fold domains"/>
    <property type="match status" value="1"/>
</dbReference>
<accession>A0ABY4W8Y2</accession>
<dbReference type="PANTHER" id="PTHR48075">
    <property type="entry name" value="3-HYDROXYACYL-COA DEHYDROGENASE FAMILY PROTEIN"/>
    <property type="match status" value="1"/>
</dbReference>
<dbReference type="InterPro" id="IPR006176">
    <property type="entry name" value="3-OHacyl-CoA_DH_NAD-bd"/>
</dbReference>
<keyword evidence="11" id="KW-1185">Reference proteome</keyword>
<feature type="domain" description="3-hydroxyacyl-CoA dehydrogenase C-terminal" evidence="8">
    <location>
        <begin position="192"/>
        <end position="293"/>
    </location>
</feature>
<comment type="catalytic activity">
    <reaction evidence="7">
        <text>a (3S)-3-hydroxyacyl-CoA + NAD(+) = a 3-oxoacyl-CoA + NADH + H(+)</text>
        <dbReference type="Rhea" id="RHEA:22432"/>
        <dbReference type="ChEBI" id="CHEBI:15378"/>
        <dbReference type="ChEBI" id="CHEBI:57318"/>
        <dbReference type="ChEBI" id="CHEBI:57540"/>
        <dbReference type="ChEBI" id="CHEBI:57945"/>
        <dbReference type="ChEBI" id="CHEBI:90726"/>
        <dbReference type="EC" id="1.1.1.35"/>
    </reaction>
</comment>
<dbReference type="Gene3D" id="3.90.226.10">
    <property type="entry name" value="2-enoyl-CoA Hydratase, Chain A, domain 1"/>
    <property type="match status" value="1"/>
</dbReference>
<keyword evidence="3" id="KW-0442">Lipid degradation</keyword>
<evidence type="ECO:0000259" key="8">
    <source>
        <dbReference type="Pfam" id="PF00725"/>
    </source>
</evidence>
<dbReference type="Pfam" id="PF00378">
    <property type="entry name" value="ECH_1"/>
    <property type="match status" value="1"/>
</dbReference>
<dbReference type="Pfam" id="PF02737">
    <property type="entry name" value="3HCDH_N"/>
    <property type="match status" value="1"/>
</dbReference>
<evidence type="ECO:0000256" key="6">
    <source>
        <dbReference type="ARBA" id="ARBA00023098"/>
    </source>
</evidence>
<feature type="domain" description="3-hydroxyacyl-CoA dehydrogenase C-terminal" evidence="8">
    <location>
        <begin position="342"/>
        <end position="395"/>
    </location>
</feature>
<evidence type="ECO:0000256" key="4">
    <source>
        <dbReference type="ARBA" id="ARBA00023002"/>
    </source>
</evidence>
<evidence type="ECO:0000313" key="11">
    <source>
        <dbReference type="Proteomes" id="UP001056291"/>
    </source>
</evidence>
<dbReference type="Gene3D" id="3.40.50.720">
    <property type="entry name" value="NAD(P)-binding Rossmann-like Domain"/>
    <property type="match status" value="1"/>
</dbReference>
<comment type="pathway">
    <text evidence="1">Lipid metabolism; fatty acid beta-oxidation.</text>
</comment>
<keyword evidence="2" id="KW-0276">Fatty acid metabolism</keyword>
<dbReference type="CDD" id="cd06558">
    <property type="entry name" value="crotonase-like"/>
    <property type="match status" value="1"/>
</dbReference>
<dbReference type="Pfam" id="PF00725">
    <property type="entry name" value="3HCDH"/>
    <property type="match status" value="2"/>
</dbReference>
<dbReference type="InterPro" id="IPR008927">
    <property type="entry name" value="6-PGluconate_DH-like_C_sf"/>
</dbReference>
<keyword evidence="4" id="KW-0560">Oxidoreductase</keyword>
<dbReference type="SUPFAM" id="SSF48179">
    <property type="entry name" value="6-phosphogluconate dehydrogenase C-terminal domain-like"/>
    <property type="match status" value="2"/>
</dbReference>
<dbReference type="SUPFAM" id="SSF52096">
    <property type="entry name" value="ClpP/crotonase"/>
    <property type="match status" value="1"/>
</dbReference>
<dbReference type="Gene3D" id="1.10.1040.50">
    <property type="match status" value="1"/>
</dbReference>
<feature type="domain" description="3-hydroxyacyl-CoA dehydrogenase NAD binding" evidence="9">
    <location>
        <begin position="7"/>
        <end position="189"/>
    </location>
</feature>
<dbReference type="RefSeq" id="WP_251935839.1">
    <property type="nucleotide sequence ID" value="NZ_CP098747.1"/>
</dbReference>
<reference evidence="10" key="1">
    <citation type="submission" date="2022-06" db="EMBL/GenBank/DDBJ databases">
        <title>Sneathiella actinostolidae sp. nov., isolated from a sea anemonein the Western Pacific Ocean.</title>
        <authorList>
            <person name="Wei M.J."/>
        </authorList>
    </citation>
    <scope>NUCLEOTIDE SEQUENCE</scope>
    <source>
        <strain evidence="10">PHK-P5</strain>
    </source>
</reference>
<sequence length="766" mass="84290">MTKEIRKVAVIGAGTMGAGIAGQVANAGVNVLLLDLPSEGASVNALAERGMDRLRDPASPGLMSDEAGNRIEIGNTRDDFHKLADCDWVAEAIVERLDIKQDLYRRLNETCRDDVIVTSNTSTIPIRLLTEGLPKSFAERFAITHFFNPVRFMRLLELVRGEHTRDDIIKMFDTFCEQRLGKGVVICADTPGFLGNRVGVFAIQCALHTAFDMGLSPTEADALFSRPMGIPKTGVFGLYDLIGIDLMADVAQSLVNILPAHDAFHKYGNPLPLMTKMIADGQKGNKSGQGFYREKEGERQVLDLESGEYVDFERLDLPLAARAERDGVVELFNDNSRYGDYTWRVLSQTLCYAASLIPEIGEDPVPIDDAMKLGYNWIHGPFELIDQIGVDRFIDRLELEGSEIPPFLQKARGSSFYAVENNILKNRWDHGSLRPLLRADGVLRFSEVRQTLKAQNENSSASWFEYEGAAVVEFHSKANALDGDSMRILNDAVTQAPNKNLNGVIVHNDAQHFSCGVNLGGVRSFFENEDYAGLDQFLDRDFQQIVLAMRECALPVVVAPSGLSIGGGFEVVLHADHVICHSNSVMGLVESLVGVVPGGGGCKENLYRWYEKTGDMEKAAWNAFMNIGMGRTATSPVLAKQQAMLRQNDEFLMNRDRLLSSALTVLPNIKKAPARAPIPLAGKPSFDKMQDWLNTAKDKGMIMAHDVTVGTEIGRIVSGGDCEPGTLASEQDLFNAERKAFLILAKTPETQARIVSMLDTGKSLRN</sequence>
<gene>
    <name evidence="10" type="ORF">NBZ79_04395</name>
</gene>
<keyword evidence="6" id="KW-0443">Lipid metabolism</keyword>
<evidence type="ECO:0000256" key="1">
    <source>
        <dbReference type="ARBA" id="ARBA00005005"/>
    </source>
</evidence>
<dbReference type="InterPro" id="IPR029045">
    <property type="entry name" value="ClpP/crotonase-like_dom_sf"/>
</dbReference>
<evidence type="ECO:0000256" key="3">
    <source>
        <dbReference type="ARBA" id="ARBA00022963"/>
    </source>
</evidence>